<dbReference type="InterPro" id="IPR053218">
    <property type="entry name" value="Pathogen-related_defense"/>
</dbReference>
<evidence type="ECO:0008006" key="4">
    <source>
        <dbReference type="Google" id="ProtNLM"/>
    </source>
</evidence>
<keyword evidence="3" id="KW-1185">Reference proteome</keyword>
<dbReference type="Gene3D" id="3.10.450.50">
    <property type="match status" value="1"/>
</dbReference>
<dbReference type="SUPFAM" id="SSF54427">
    <property type="entry name" value="NTF2-like"/>
    <property type="match status" value="1"/>
</dbReference>
<dbReference type="PANTHER" id="PTHR31723:SF10">
    <property type="entry name" value="PATHOGEN-RELATED PROTEIN"/>
    <property type="match status" value="1"/>
</dbReference>
<feature type="region of interest" description="Disordered" evidence="1">
    <location>
        <begin position="333"/>
        <end position="401"/>
    </location>
</feature>
<reference evidence="2 3" key="1">
    <citation type="submission" date="2019-07" db="EMBL/GenBank/DDBJ databases">
        <title>Finished genome of Venturia effusa.</title>
        <authorList>
            <person name="Young C.A."/>
            <person name="Cox M.P."/>
            <person name="Ganley A.R.D."/>
            <person name="David W.J."/>
        </authorList>
    </citation>
    <scope>NUCLEOTIDE SEQUENCE [LARGE SCALE GENOMIC DNA]</scope>
    <source>
        <strain evidence="3">albino</strain>
    </source>
</reference>
<sequence>MALNDPRMTAEEALPAEAPALPGFYTDPNFVLGDSTAAWRFGRPPDYSKTRRLFAETKSMNHEAGSLPHLVENLVKNWEIEASFKTKLEDWQTVDASKYTFSMNGGAPQKGEHMLEVGSYNSIIAPNEYYSPEHSDFPSSHKTFKRMMPFFAWEVLEVYSGPPKVAFRWRHWGQMKNDYVGFNNRAEKVTAKAHGGWIDIQGVTVADLGGDMKIVHLETWFDPMEMFRQIAPKGIVNKRPIDTKYPVTSPEETKPESKSEITALQASSSQGQQNGHPLADHEPAGPLLPHESNQEGATNGDAHDDRLGPASLETKANEVSCAVENVEFPLSHHESTGPLLAHESSQGNTAGHGISVDDLARSDAHGDNISNSETKTDDASHQPTVEAATATVPNEQKDETTKQLPTLEQKIIENSSKPETSIIPDPIDAEATTTEIAAGVSNTRVQPGEGEAVAVSQENVETVLTHEEMSRILGAECPFFNRE</sequence>
<gene>
    <name evidence="2" type="ORF">FKW77_009444</name>
</gene>
<dbReference type="OrthoDB" id="65445at2759"/>
<protein>
    <recommendedName>
        <fullName evidence="4">SnoaL-like domain-containing protein</fullName>
    </recommendedName>
</protein>
<dbReference type="InterPro" id="IPR032710">
    <property type="entry name" value="NTF2-like_dom_sf"/>
</dbReference>
<dbReference type="EMBL" id="CP042188">
    <property type="protein sequence ID" value="QDS70408.1"/>
    <property type="molecule type" value="Genomic_DNA"/>
</dbReference>
<proteinExistence type="predicted"/>
<dbReference type="Proteomes" id="UP000316270">
    <property type="component" value="Chromosome 4"/>
</dbReference>
<dbReference type="PANTHER" id="PTHR31723">
    <property type="entry name" value="PATHOGENESIS-RELATED FAMILY PROTEIN"/>
    <property type="match status" value="1"/>
</dbReference>
<feature type="compositionally biased region" description="Polar residues" evidence="1">
    <location>
        <begin position="262"/>
        <end position="275"/>
    </location>
</feature>
<name>A0A517L478_9PEZI</name>
<evidence type="ECO:0000313" key="2">
    <source>
        <dbReference type="EMBL" id="QDS70408.1"/>
    </source>
</evidence>
<dbReference type="AlphaFoldDB" id="A0A517L478"/>
<evidence type="ECO:0000313" key="3">
    <source>
        <dbReference type="Proteomes" id="UP000316270"/>
    </source>
</evidence>
<evidence type="ECO:0000256" key="1">
    <source>
        <dbReference type="SAM" id="MobiDB-lite"/>
    </source>
</evidence>
<accession>A0A517L478</accession>
<feature type="region of interest" description="Disordered" evidence="1">
    <location>
        <begin position="240"/>
        <end position="309"/>
    </location>
</feature>
<organism evidence="2 3">
    <name type="scientific">Venturia effusa</name>
    <dbReference type="NCBI Taxonomy" id="50376"/>
    <lineage>
        <taxon>Eukaryota</taxon>
        <taxon>Fungi</taxon>
        <taxon>Dikarya</taxon>
        <taxon>Ascomycota</taxon>
        <taxon>Pezizomycotina</taxon>
        <taxon>Dothideomycetes</taxon>
        <taxon>Pleosporomycetidae</taxon>
        <taxon>Venturiales</taxon>
        <taxon>Venturiaceae</taxon>
        <taxon>Venturia</taxon>
    </lineage>
</organism>